<keyword evidence="1" id="KW-0472">Membrane</keyword>
<dbReference type="EMBL" id="JAXOFX010000031">
    <property type="protein sequence ID" value="MDZ5474656.1"/>
    <property type="molecule type" value="Genomic_DNA"/>
</dbReference>
<dbReference type="Proteomes" id="UP001290455">
    <property type="component" value="Unassembled WGS sequence"/>
</dbReference>
<feature type="transmembrane region" description="Helical" evidence="1">
    <location>
        <begin position="32"/>
        <end position="53"/>
    </location>
</feature>
<sequence>MTVFARALDVITKDVNEENSMIISIFEKITTYMFRAAIVLGIPLVSYMIYQMFTSF</sequence>
<evidence type="ECO:0000313" key="2">
    <source>
        <dbReference type="EMBL" id="MDZ5474656.1"/>
    </source>
</evidence>
<keyword evidence="1" id="KW-1133">Transmembrane helix</keyword>
<organism evidence="2 3">
    <name type="scientific">Robertmurraya mangrovi</name>
    <dbReference type="NCBI Taxonomy" id="3098077"/>
    <lineage>
        <taxon>Bacteria</taxon>
        <taxon>Bacillati</taxon>
        <taxon>Bacillota</taxon>
        <taxon>Bacilli</taxon>
        <taxon>Bacillales</taxon>
        <taxon>Bacillaceae</taxon>
        <taxon>Robertmurraya</taxon>
    </lineage>
</organism>
<protein>
    <submittedName>
        <fullName evidence="2">Uncharacterized protein</fullName>
    </submittedName>
</protein>
<reference evidence="2 3" key="1">
    <citation type="submission" date="2023-11" db="EMBL/GenBank/DDBJ databases">
        <title>Bacillus jintuensis, isolated from a mudflat on the Beibu Gulf coast.</title>
        <authorList>
            <person name="Li M."/>
        </authorList>
    </citation>
    <scope>NUCLEOTIDE SEQUENCE [LARGE SCALE GENOMIC DNA]</scope>
    <source>
        <strain evidence="2 3">31A1R</strain>
    </source>
</reference>
<evidence type="ECO:0000256" key="1">
    <source>
        <dbReference type="SAM" id="Phobius"/>
    </source>
</evidence>
<keyword evidence="1" id="KW-0812">Transmembrane</keyword>
<name>A0ABU5J5J8_9BACI</name>
<accession>A0ABU5J5J8</accession>
<keyword evidence="3" id="KW-1185">Reference proteome</keyword>
<dbReference type="RefSeq" id="WP_322448936.1">
    <property type="nucleotide sequence ID" value="NZ_JAXOFX010000031.1"/>
</dbReference>
<evidence type="ECO:0000313" key="3">
    <source>
        <dbReference type="Proteomes" id="UP001290455"/>
    </source>
</evidence>
<comment type="caution">
    <text evidence="2">The sequence shown here is derived from an EMBL/GenBank/DDBJ whole genome shotgun (WGS) entry which is preliminary data.</text>
</comment>
<gene>
    <name evidence="2" type="ORF">SM124_23730</name>
</gene>
<proteinExistence type="predicted"/>